<accession>A0A409VAI7</accession>
<proteinExistence type="predicted"/>
<evidence type="ECO:0000313" key="3">
    <source>
        <dbReference type="EMBL" id="PPQ63896.1"/>
    </source>
</evidence>
<evidence type="ECO:0000313" key="4">
    <source>
        <dbReference type="Proteomes" id="UP000284842"/>
    </source>
</evidence>
<feature type="chain" id="PRO_5019144714" evidence="2">
    <location>
        <begin position="19"/>
        <end position="222"/>
    </location>
</feature>
<feature type="signal peptide" evidence="2">
    <location>
        <begin position="1"/>
        <end position="18"/>
    </location>
</feature>
<reference evidence="3 4" key="1">
    <citation type="journal article" date="2018" name="Evol. Lett.">
        <title>Horizontal gene cluster transfer increased hallucinogenic mushroom diversity.</title>
        <authorList>
            <person name="Reynolds H.T."/>
            <person name="Vijayakumar V."/>
            <person name="Gluck-Thaler E."/>
            <person name="Korotkin H.B."/>
            <person name="Matheny P.B."/>
            <person name="Slot J.C."/>
        </authorList>
    </citation>
    <scope>NUCLEOTIDE SEQUENCE [LARGE SCALE GENOMIC DNA]</scope>
    <source>
        <strain evidence="3 4">2629</strain>
    </source>
</reference>
<keyword evidence="2" id="KW-0732">Signal</keyword>
<name>A0A409VAI7_9AGAR</name>
<evidence type="ECO:0000256" key="2">
    <source>
        <dbReference type="SAM" id="SignalP"/>
    </source>
</evidence>
<keyword evidence="4" id="KW-1185">Reference proteome</keyword>
<feature type="compositionally biased region" description="Basic residues" evidence="1">
    <location>
        <begin position="197"/>
        <end position="212"/>
    </location>
</feature>
<dbReference type="AlphaFoldDB" id="A0A409VAI7"/>
<organism evidence="3 4">
    <name type="scientific">Panaeolus cyanescens</name>
    <dbReference type="NCBI Taxonomy" id="181874"/>
    <lineage>
        <taxon>Eukaryota</taxon>
        <taxon>Fungi</taxon>
        <taxon>Dikarya</taxon>
        <taxon>Basidiomycota</taxon>
        <taxon>Agaricomycotina</taxon>
        <taxon>Agaricomycetes</taxon>
        <taxon>Agaricomycetidae</taxon>
        <taxon>Agaricales</taxon>
        <taxon>Agaricineae</taxon>
        <taxon>Galeropsidaceae</taxon>
        <taxon>Panaeolus</taxon>
    </lineage>
</organism>
<feature type="region of interest" description="Disordered" evidence="1">
    <location>
        <begin position="179"/>
        <end position="222"/>
    </location>
</feature>
<dbReference type="EMBL" id="NHTK01006105">
    <property type="protein sequence ID" value="PPQ63896.1"/>
    <property type="molecule type" value="Genomic_DNA"/>
</dbReference>
<evidence type="ECO:0000256" key="1">
    <source>
        <dbReference type="SAM" id="MobiDB-lite"/>
    </source>
</evidence>
<dbReference type="OrthoDB" id="425925at2759"/>
<protein>
    <submittedName>
        <fullName evidence="3">Uncharacterized protein</fullName>
    </submittedName>
</protein>
<dbReference type="Proteomes" id="UP000284842">
    <property type="component" value="Unassembled WGS sequence"/>
</dbReference>
<dbReference type="STRING" id="181874.A0A409VAI7"/>
<sequence>MMLRTLAFAATLVASTAAINNTIFVISNAEQPSLFRPGLTPVGVQRATECLPQLFADKDIGKIISCPKNEESAVCFETLATAQPIADALGLPIDTSCGADENTDDDCVTGLTKKFAKNSTQNILIVWDFFGVGALLEQNLDLDTDPADAVDGIHYDVVVEVVRSKIRLVTSQNCTNLDGEAPSTARRSLSPAQRRERSLKRREAKKSRRNSKMARSMELPPF</sequence>
<dbReference type="InParanoid" id="A0A409VAI7"/>
<comment type="caution">
    <text evidence="3">The sequence shown here is derived from an EMBL/GenBank/DDBJ whole genome shotgun (WGS) entry which is preliminary data.</text>
</comment>
<gene>
    <name evidence="3" type="ORF">CVT24_010363</name>
</gene>